<organism evidence="1 2">
    <name type="scientific">Mangrovactinospora gilvigrisea</name>
    <dbReference type="NCBI Taxonomy" id="1428644"/>
    <lineage>
        <taxon>Bacteria</taxon>
        <taxon>Bacillati</taxon>
        <taxon>Actinomycetota</taxon>
        <taxon>Actinomycetes</taxon>
        <taxon>Kitasatosporales</taxon>
        <taxon>Streptomycetaceae</taxon>
        <taxon>Mangrovactinospora</taxon>
    </lineage>
</organism>
<dbReference type="RefSeq" id="WP_071654876.1">
    <property type="nucleotide sequence ID" value="NZ_MLCF01000006.1"/>
</dbReference>
<dbReference type="OrthoDB" id="3682445at2"/>
<evidence type="ECO:0008006" key="3">
    <source>
        <dbReference type="Google" id="ProtNLM"/>
    </source>
</evidence>
<dbReference type="AlphaFoldDB" id="A0A1J7CCA0"/>
<accession>A0A1J7CCA0</accession>
<name>A0A1J7CCA0_9ACTN</name>
<protein>
    <recommendedName>
        <fullName evidence="3">Pentapeptide repeat-containing protein</fullName>
    </recommendedName>
</protein>
<gene>
    <name evidence="1" type="ORF">BIV57_02070</name>
</gene>
<dbReference type="EMBL" id="MLCF01000006">
    <property type="protein sequence ID" value="OIV39140.1"/>
    <property type="molecule type" value="Genomic_DNA"/>
</dbReference>
<keyword evidence="2" id="KW-1185">Reference proteome</keyword>
<reference evidence="1 2" key="1">
    <citation type="submission" date="2016-10" db="EMBL/GenBank/DDBJ databases">
        <title>Genome sequence of Streptomyces gilvigriseus MUSC 26.</title>
        <authorList>
            <person name="Lee L.-H."/>
            <person name="Ser H.-L."/>
        </authorList>
    </citation>
    <scope>NUCLEOTIDE SEQUENCE [LARGE SCALE GENOMIC DNA]</scope>
    <source>
        <strain evidence="1 2">MUSC 26</strain>
    </source>
</reference>
<comment type="caution">
    <text evidence="1">The sequence shown here is derived from an EMBL/GenBank/DDBJ whole genome shotgun (WGS) entry which is preliminary data.</text>
</comment>
<evidence type="ECO:0000313" key="2">
    <source>
        <dbReference type="Proteomes" id="UP000243342"/>
    </source>
</evidence>
<proteinExistence type="predicted"/>
<evidence type="ECO:0000313" key="1">
    <source>
        <dbReference type="EMBL" id="OIV39140.1"/>
    </source>
</evidence>
<dbReference type="Proteomes" id="UP000243342">
    <property type="component" value="Unassembled WGS sequence"/>
</dbReference>
<sequence length="224" mass="24467">MAATTMSKETIAHTKLGGSQTLGDADLTGCTFKGGTLAQYEDPAFGLRVHDVTLRDCRTAPFVLHGIEFRNIAVDRLTCGARLTPRACVFQHVTLSGAMPDLMLMPAHSSLSAEVQEAFAAGAEHYYKDVDWALDISQGTFKDAEFSGVPGHLVKRDPATQFLLHRSSAEHADTEGLSDRARSYLAKARKHRFDSIVIVAPTRSKYFDAVLADLEDLRTRGLAE</sequence>
<dbReference type="STRING" id="1428644.BIV57_02070"/>